<evidence type="ECO:0000313" key="3">
    <source>
        <dbReference type="EMBL" id="CAB4165855.1"/>
    </source>
</evidence>
<gene>
    <name evidence="4" type="ORF">UFOVP1146_261</name>
    <name evidence="5" type="ORF">UFOVP1638_304</name>
    <name evidence="2" type="ORF">UFOVP812_174</name>
    <name evidence="3" type="ORF">UFOVP818_391</name>
</gene>
<evidence type="ECO:0008006" key="6">
    <source>
        <dbReference type="Google" id="ProtNLM"/>
    </source>
</evidence>
<reference evidence="2" key="1">
    <citation type="submission" date="2020-04" db="EMBL/GenBank/DDBJ databases">
        <authorList>
            <person name="Chiriac C."/>
            <person name="Salcher M."/>
            <person name="Ghai R."/>
            <person name="Kavagutti S V."/>
        </authorList>
    </citation>
    <scope>NUCLEOTIDE SEQUENCE</scope>
</reference>
<evidence type="ECO:0000313" key="2">
    <source>
        <dbReference type="EMBL" id="CAB4163905.1"/>
    </source>
</evidence>
<evidence type="ECO:0000313" key="4">
    <source>
        <dbReference type="EMBL" id="CAB4186915.1"/>
    </source>
</evidence>
<accession>A0A6J5P419</accession>
<feature type="compositionally biased region" description="Polar residues" evidence="1">
    <location>
        <begin position="519"/>
        <end position="532"/>
    </location>
</feature>
<dbReference type="EMBL" id="LR796758">
    <property type="protein sequence ID" value="CAB4163905.1"/>
    <property type="molecule type" value="Genomic_DNA"/>
</dbReference>
<proteinExistence type="predicted"/>
<sequence>MRAKEFIVEADSYSPPTLNVGDRILKGKFKNSPAEIKGFTRDKHNQPVLKTDRGDVQLFKPRVAKLMDNGVAEGRNSGYKEIEFVCANPEFSDATDPDLQKQMYAGLKQIPGVIPLFQDQSDYSEGQYSLTAIYKDRAVRGQILKLAKQLGVRIDLEQPVTDDYVNRAIRGEHEGQQGVAEGLSIDVPNEQWLQDKIDYAKSKGRDEWGAPFFGTTTAYVRPNPQVSVVRLELLKGMRNEQNNVRKTDLEWLMAHMEKTGKLPLTNQGEEYAPFVLVAYNGEAWVSEGNHRIMAAYRLGWKKMPVQLAYFDGGERVQDGIMYPGKIGLGQPAAKSGVAEDVSQNQEQVRQTLNAWMDKDQQYTDPTKRVGFQAEVWPYIQQNIKTILADKGADGKGSYPAAPYAAWLLVQHMDAYPQNQNKFLQQLERSGLDPTDGKDGVGKLQFLRDRAAVNQWIAANANNPKYFVNKEPLPNPTVNVRNPAMFKDAGIVATSREEALQNAINAGNKLLVAAVRATHAQTQPSYKQTTNENFADGRGPGRPGDSQRHGIPKHATRAELEKASHAKGRKGQLARWQLNMRRGKKK</sequence>
<dbReference type="EMBL" id="LR796776">
    <property type="protein sequence ID" value="CAB4165855.1"/>
    <property type="molecule type" value="Genomic_DNA"/>
</dbReference>
<feature type="region of interest" description="Disordered" evidence="1">
    <location>
        <begin position="519"/>
        <end position="585"/>
    </location>
</feature>
<dbReference type="EMBL" id="LR797502">
    <property type="protein sequence ID" value="CAB4221406.1"/>
    <property type="molecule type" value="Genomic_DNA"/>
</dbReference>
<name>A0A6J5P419_9CAUD</name>
<dbReference type="EMBL" id="LR797099">
    <property type="protein sequence ID" value="CAB4186915.1"/>
    <property type="molecule type" value="Genomic_DNA"/>
</dbReference>
<organism evidence="2">
    <name type="scientific">uncultured Caudovirales phage</name>
    <dbReference type="NCBI Taxonomy" id="2100421"/>
    <lineage>
        <taxon>Viruses</taxon>
        <taxon>Duplodnaviria</taxon>
        <taxon>Heunggongvirae</taxon>
        <taxon>Uroviricota</taxon>
        <taxon>Caudoviricetes</taxon>
        <taxon>Peduoviridae</taxon>
        <taxon>Maltschvirus</taxon>
        <taxon>Maltschvirus maltsch</taxon>
    </lineage>
</organism>
<protein>
    <recommendedName>
        <fullName evidence="6">ParB/Sulfiredoxin</fullName>
    </recommendedName>
</protein>
<evidence type="ECO:0000256" key="1">
    <source>
        <dbReference type="SAM" id="MobiDB-lite"/>
    </source>
</evidence>
<evidence type="ECO:0000313" key="5">
    <source>
        <dbReference type="EMBL" id="CAB4221406.1"/>
    </source>
</evidence>